<dbReference type="NCBIfam" id="TIGR01549">
    <property type="entry name" value="HAD-SF-IA-v1"/>
    <property type="match status" value="1"/>
</dbReference>
<dbReference type="InterPro" id="IPR023198">
    <property type="entry name" value="PGP-like_dom2"/>
</dbReference>
<dbReference type="InterPro" id="IPR041492">
    <property type="entry name" value="HAD_2"/>
</dbReference>
<name>A0A1I3RZ56_9RHOB</name>
<dbReference type="GO" id="GO:0006281">
    <property type="term" value="P:DNA repair"/>
    <property type="evidence" value="ECO:0007669"/>
    <property type="project" value="TreeGrafter"/>
</dbReference>
<dbReference type="Proteomes" id="UP000199110">
    <property type="component" value="Unassembled WGS sequence"/>
</dbReference>
<dbReference type="SFLD" id="SFLDG01129">
    <property type="entry name" value="C1.5:_HAD__Beta-PGM__Phosphata"/>
    <property type="match status" value="1"/>
</dbReference>
<dbReference type="SFLD" id="SFLDS00003">
    <property type="entry name" value="Haloacid_Dehalogenase"/>
    <property type="match status" value="1"/>
</dbReference>
<dbReference type="InterPro" id="IPR050155">
    <property type="entry name" value="HAD-like_hydrolase_sf"/>
</dbReference>
<sequence length="222" mass="23899">MRQGDFLALFDVDGTLIDSRDVIVRTMQEACEWADVSAPTSARITELVGLSLPVMIARLLPDATADGRDAVLAGYRERFCGNAEAAGEALLYPGVSEGLRRLRDGGIMLGVATGKNRRGLDRLIGHYGWEELFVTLQCADAHPSKPDPSMVHRAVEETGVDRSRAAMIGDTVFDMDMARAGGMAAIGVAWGYHPEDALRGAGATPVAQDFAALVQEIERRAR</sequence>
<dbReference type="PANTHER" id="PTHR43434:SF24">
    <property type="entry name" value="HYDROLASE-RELATED"/>
    <property type="match status" value="1"/>
</dbReference>
<proteinExistence type="predicted"/>
<dbReference type="InterPro" id="IPR006439">
    <property type="entry name" value="HAD-SF_hydro_IA"/>
</dbReference>
<dbReference type="PANTHER" id="PTHR43434">
    <property type="entry name" value="PHOSPHOGLYCOLATE PHOSPHATASE"/>
    <property type="match status" value="1"/>
</dbReference>
<dbReference type="InterPro" id="IPR023214">
    <property type="entry name" value="HAD_sf"/>
</dbReference>
<dbReference type="Gene3D" id="1.10.150.240">
    <property type="entry name" value="Putative phosphatase, domain 2"/>
    <property type="match status" value="1"/>
</dbReference>
<reference evidence="1 2" key="1">
    <citation type="submission" date="2016-10" db="EMBL/GenBank/DDBJ databases">
        <authorList>
            <person name="de Groot N.N."/>
        </authorList>
    </citation>
    <scope>NUCLEOTIDE SEQUENCE [LARGE SCALE GENOMIC DNA]</scope>
    <source>
        <strain evidence="1 2">DSM 19073</strain>
    </source>
</reference>
<dbReference type="NCBIfam" id="TIGR01509">
    <property type="entry name" value="HAD-SF-IA-v3"/>
    <property type="match status" value="1"/>
</dbReference>
<evidence type="ECO:0000313" key="1">
    <source>
        <dbReference type="EMBL" id="SFJ50561.1"/>
    </source>
</evidence>
<dbReference type="STRING" id="390807.SAMN04488095_2921"/>
<organism evidence="1 2">
    <name type="scientific">Jannaschia pohangensis</name>
    <dbReference type="NCBI Taxonomy" id="390807"/>
    <lineage>
        <taxon>Bacteria</taxon>
        <taxon>Pseudomonadati</taxon>
        <taxon>Pseudomonadota</taxon>
        <taxon>Alphaproteobacteria</taxon>
        <taxon>Rhodobacterales</taxon>
        <taxon>Roseobacteraceae</taxon>
        <taxon>Jannaschia</taxon>
    </lineage>
</organism>
<dbReference type="AlphaFoldDB" id="A0A1I3RZ56"/>
<dbReference type="GO" id="GO:0008967">
    <property type="term" value="F:phosphoglycolate phosphatase activity"/>
    <property type="evidence" value="ECO:0007669"/>
    <property type="project" value="TreeGrafter"/>
</dbReference>
<dbReference type="SUPFAM" id="SSF56784">
    <property type="entry name" value="HAD-like"/>
    <property type="match status" value="1"/>
</dbReference>
<protein>
    <submittedName>
        <fullName evidence="1">Phosphoglycolate phosphatase</fullName>
    </submittedName>
</protein>
<gene>
    <name evidence="1" type="ORF">SAMN04488095_2921</name>
</gene>
<dbReference type="InterPro" id="IPR036412">
    <property type="entry name" value="HAD-like_sf"/>
</dbReference>
<accession>A0A1I3RZ56</accession>
<dbReference type="Pfam" id="PF13419">
    <property type="entry name" value="HAD_2"/>
    <property type="match status" value="1"/>
</dbReference>
<dbReference type="EMBL" id="FORA01000004">
    <property type="protein sequence ID" value="SFJ50561.1"/>
    <property type="molecule type" value="Genomic_DNA"/>
</dbReference>
<evidence type="ECO:0000313" key="2">
    <source>
        <dbReference type="Proteomes" id="UP000199110"/>
    </source>
</evidence>
<keyword evidence="2" id="KW-1185">Reference proteome</keyword>
<dbReference type="Gene3D" id="3.40.50.1000">
    <property type="entry name" value="HAD superfamily/HAD-like"/>
    <property type="match status" value="1"/>
</dbReference>
<dbReference type="RefSeq" id="WP_245749288.1">
    <property type="nucleotide sequence ID" value="NZ_FORA01000004.1"/>
</dbReference>
<dbReference type="GO" id="GO:0005829">
    <property type="term" value="C:cytosol"/>
    <property type="evidence" value="ECO:0007669"/>
    <property type="project" value="TreeGrafter"/>
</dbReference>